<proteinExistence type="predicted"/>
<keyword evidence="2" id="KW-1185">Reference proteome</keyword>
<gene>
    <name evidence="1" type="ORF">PXEA_LOCUS23783</name>
</gene>
<sequence>MITKATSSLMPTLSATVALSRSICLTDVFSMLKY</sequence>
<reference evidence="1" key="1">
    <citation type="submission" date="2018-11" db="EMBL/GenBank/DDBJ databases">
        <authorList>
            <consortium name="Pathogen Informatics"/>
        </authorList>
    </citation>
    <scope>NUCLEOTIDE SEQUENCE</scope>
</reference>
<name>A0A3S5B0T9_9PLAT</name>
<evidence type="ECO:0000313" key="1">
    <source>
        <dbReference type="EMBL" id="VEL30343.1"/>
    </source>
</evidence>
<comment type="caution">
    <text evidence="1">The sequence shown here is derived from an EMBL/GenBank/DDBJ whole genome shotgun (WGS) entry which is preliminary data.</text>
</comment>
<evidence type="ECO:0000313" key="2">
    <source>
        <dbReference type="Proteomes" id="UP000784294"/>
    </source>
</evidence>
<organism evidence="1 2">
    <name type="scientific">Protopolystoma xenopodis</name>
    <dbReference type="NCBI Taxonomy" id="117903"/>
    <lineage>
        <taxon>Eukaryota</taxon>
        <taxon>Metazoa</taxon>
        <taxon>Spiralia</taxon>
        <taxon>Lophotrochozoa</taxon>
        <taxon>Platyhelminthes</taxon>
        <taxon>Monogenea</taxon>
        <taxon>Polyopisthocotylea</taxon>
        <taxon>Polystomatidea</taxon>
        <taxon>Polystomatidae</taxon>
        <taxon>Protopolystoma</taxon>
    </lineage>
</organism>
<protein>
    <submittedName>
        <fullName evidence="1">Uncharacterized protein</fullName>
    </submittedName>
</protein>
<accession>A0A3S5B0T9</accession>
<dbReference type="Proteomes" id="UP000784294">
    <property type="component" value="Unassembled WGS sequence"/>
</dbReference>
<dbReference type="AlphaFoldDB" id="A0A3S5B0T9"/>
<dbReference type="EMBL" id="CAAALY010111440">
    <property type="protein sequence ID" value="VEL30343.1"/>
    <property type="molecule type" value="Genomic_DNA"/>
</dbReference>